<proteinExistence type="predicted"/>
<dbReference type="SUPFAM" id="SSF51445">
    <property type="entry name" value="(Trans)glycosidases"/>
    <property type="match status" value="1"/>
</dbReference>
<dbReference type="EMBL" id="PCSH01000135">
    <property type="protein sequence ID" value="PIP40146.1"/>
    <property type="molecule type" value="Genomic_DNA"/>
</dbReference>
<evidence type="ECO:0000313" key="2">
    <source>
        <dbReference type="EMBL" id="PIP40146.1"/>
    </source>
</evidence>
<sequence length="1176" mass="135935">MKIMKTKKLEIEDSFPVPLCLCASVPSSLLPPSVPLYPVEFHISKVSRDKYQFDEIIFSMTGNVIFADFKAVRLFAEKINAQMDKGEHIGLPLQDIIMPGDIGAMGLIDEILHLVCSKYRTERNQAVWEKGYSWLINVVGEDAVRIALKEFVSQFPTVAVYQGKQSVEEFVVGTTSSIPNTYIILEEILLLHLANTNPAFSPFIELFDDTQLANKTAYQRVMSSMNDFFLTQPAFGPNNQPLLEMLRAPVVVSPYSLLGQLEYIRNNWGDMLPESLISLILRMEDVIKEDEKLFFAAGVHAVASPLLIPEFGEESGVYEEHERFSHDLDWMPNVVLLAKNTYVWLHQLSVKYQREITRLDHIPDEELDTLSKWGFTALWLIGIWERSPASQRIKQICGNLEAVSSAYSIHDYIISEDLGGEAAFENLKYRAWQKGIRLAGDMVPNHMGIFSRWVVEHPDYFVQVDYSPFHVYQFNGPNLSWDGRIGIFLEDGYWNKNDAAVVFKRIDYQTGETRYIYHGNDGTHMPWNDTAQLDFLKPVVREAVIQLILHVARKFSIIRFDAAMTLAKKHFQRLWYPQPGSGGDIPSRAEHGMTRSQFDEVFNEEFWREVVDRIAVEVPDTLLLAEAFWLMEGYFVRTLGMHRVYNSAFMHMLKAEENQKYRNVLKNVLEFNPQILKRFVNFMNNPDEDTAVVQFGRDDKYFGVCILLITLPGLPMFGHGQIEGFTEKYGMEYKKSYLDEIVDEWLVERHKREIFPLLKKRYLFSDVEHFVLYDFYTSSGMVNENVFAYSNCYGTERALVIYNNKYESTCGWIHTSVAMNEEGRLIQKSLAQGLAIKDNGQYYYSFRDNISGLEYLRCGQDLAQNGLYAELEGFKYQVFLDVKEIQDDHKGTYARLTGFLDGRGISNIEDAHYELSIKGIQERFLEMTSPQMLRDMLSHANIFSQGMYALLGEIRECGYGAESNIVKKLESVLSAIYWLFEDAEAQSKDTILRQGYPFESDEKGWRILLLWLIVHQLGKDEQESVELIDRWRLNEGIIKSIEMLGVNHQAAVKELLLIKILVKNYRWFEYSQQAHRETSQATASFNLKQLLEQPLVQEYLQINQYEGVNYLHKESFEDMLYWLSVVAYIQIMPETEKQDISAISARLNETIKKYLHLAESCGYQVEEMCDNIYGTC</sequence>
<evidence type="ECO:0000313" key="3">
    <source>
        <dbReference type="Proteomes" id="UP000231067"/>
    </source>
</evidence>
<dbReference type="Pfam" id="PF00128">
    <property type="entry name" value="Alpha-amylase"/>
    <property type="match status" value="1"/>
</dbReference>
<evidence type="ECO:0000259" key="1">
    <source>
        <dbReference type="SMART" id="SM00642"/>
    </source>
</evidence>
<dbReference type="PANTHER" id="PTHR47786:SF2">
    <property type="entry name" value="GLYCOSYL HYDROLASE FAMILY 13 CATALYTIC DOMAIN-CONTAINING PROTEIN"/>
    <property type="match status" value="1"/>
</dbReference>
<dbReference type="InterPro" id="IPR006047">
    <property type="entry name" value="GH13_cat_dom"/>
</dbReference>
<dbReference type="PANTHER" id="PTHR47786">
    <property type="entry name" value="ALPHA-1,4-GLUCAN:MALTOSE-1-PHOSPHATE MALTOSYLTRANSFERASE"/>
    <property type="match status" value="1"/>
</dbReference>
<feature type="domain" description="Glycosyl hydrolase family 13 catalytic" evidence="1">
    <location>
        <begin position="340"/>
        <end position="742"/>
    </location>
</feature>
<reference evidence="2 3" key="1">
    <citation type="submission" date="2017-09" db="EMBL/GenBank/DDBJ databases">
        <title>Depth-based differentiation of microbial function through sediment-hosted aquifers and enrichment of novel symbionts in the deep terrestrial subsurface.</title>
        <authorList>
            <person name="Probst A.J."/>
            <person name="Ladd B."/>
            <person name="Jarett J.K."/>
            <person name="Geller-Mcgrath D.E."/>
            <person name="Sieber C.M."/>
            <person name="Emerson J.B."/>
            <person name="Anantharaman K."/>
            <person name="Thomas B.C."/>
            <person name="Malmstrom R."/>
            <person name="Stieglmeier M."/>
            <person name="Klingl A."/>
            <person name="Woyke T."/>
            <person name="Ryan C.M."/>
            <person name="Banfield J.F."/>
        </authorList>
    </citation>
    <scope>NUCLEOTIDE SEQUENCE [LARGE SCALE GENOMIC DNA]</scope>
    <source>
        <strain evidence="2">CG23_combo_of_CG06-09_8_20_14_all_40_23</strain>
    </source>
</reference>
<comment type="caution">
    <text evidence="2">The sequence shown here is derived from an EMBL/GenBank/DDBJ whole genome shotgun (WGS) entry which is preliminary data.</text>
</comment>
<dbReference type="GO" id="GO:0005975">
    <property type="term" value="P:carbohydrate metabolic process"/>
    <property type="evidence" value="ECO:0007669"/>
    <property type="project" value="InterPro"/>
</dbReference>
<dbReference type="InterPro" id="IPR017853">
    <property type="entry name" value="GH"/>
</dbReference>
<protein>
    <submittedName>
        <fullName evidence="2">Alpha-amylase</fullName>
    </submittedName>
</protein>
<dbReference type="Gene3D" id="3.20.20.80">
    <property type="entry name" value="Glycosidases"/>
    <property type="match status" value="1"/>
</dbReference>
<accession>A0A2H0A450</accession>
<dbReference type="AlphaFoldDB" id="A0A2H0A450"/>
<dbReference type="SMART" id="SM00642">
    <property type="entry name" value="Aamy"/>
    <property type="match status" value="1"/>
</dbReference>
<organism evidence="2 3">
    <name type="scientific">Candidatus Desantisbacteria bacterium CG23_combo_of_CG06-09_8_20_14_all_40_23</name>
    <dbReference type="NCBI Taxonomy" id="1974550"/>
    <lineage>
        <taxon>Bacteria</taxon>
        <taxon>Candidatus Desantisiibacteriota</taxon>
    </lineage>
</organism>
<gene>
    <name evidence="2" type="ORF">COX18_07685</name>
</gene>
<name>A0A2H0A450_9BACT</name>
<dbReference type="Proteomes" id="UP000231067">
    <property type="component" value="Unassembled WGS sequence"/>
</dbReference>